<dbReference type="PRINTS" id="PR00171">
    <property type="entry name" value="SUGRTRNSPORT"/>
</dbReference>
<keyword evidence="6 10" id="KW-0472">Membrane</keyword>
<feature type="transmembrane region" description="Helical" evidence="10">
    <location>
        <begin position="81"/>
        <end position="99"/>
    </location>
</feature>
<accession>M2UDD1</accession>
<gene>
    <name evidence="12" type="ORF">COCHEDRAFT_1224778</name>
</gene>
<dbReference type="InterPro" id="IPR050360">
    <property type="entry name" value="MFS_Sugar_Transporters"/>
</dbReference>
<feature type="compositionally biased region" description="Basic and acidic residues" evidence="9">
    <location>
        <begin position="493"/>
        <end position="505"/>
    </location>
</feature>
<dbReference type="PROSITE" id="PS51257">
    <property type="entry name" value="PROKAR_LIPOPROTEIN"/>
    <property type="match status" value="1"/>
</dbReference>
<comment type="subcellular location">
    <subcellularLocation>
        <location evidence="1">Membrane</location>
        <topology evidence="1">Multi-pass membrane protein</topology>
    </subcellularLocation>
</comment>
<feature type="coiled-coil region" evidence="8">
    <location>
        <begin position="211"/>
        <end position="238"/>
    </location>
</feature>
<evidence type="ECO:0000256" key="4">
    <source>
        <dbReference type="ARBA" id="ARBA00022692"/>
    </source>
</evidence>
<feature type="domain" description="Major facilitator superfamily (MFS) profile" evidence="11">
    <location>
        <begin position="12"/>
        <end position="455"/>
    </location>
</feature>
<evidence type="ECO:0000256" key="7">
    <source>
        <dbReference type="RuleBase" id="RU003346"/>
    </source>
</evidence>
<dbReference type="OMA" id="FMQTFAP"/>
<evidence type="ECO:0000256" key="1">
    <source>
        <dbReference type="ARBA" id="ARBA00004141"/>
    </source>
</evidence>
<feature type="region of interest" description="Disordered" evidence="9">
    <location>
        <begin position="477"/>
        <end position="505"/>
    </location>
</feature>
<proteinExistence type="inferred from homology"/>
<evidence type="ECO:0000259" key="11">
    <source>
        <dbReference type="PROSITE" id="PS50850"/>
    </source>
</evidence>
<dbReference type="PANTHER" id="PTHR48022">
    <property type="entry name" value="PLASTIDIC GLUCOSE TRANSPORTER 4"/>
    <property type="match status" value="1"/>
</dbReference>
<feature type="transmembrane region" description="Helical" evidence="10">
    <location>
        <begin position="50"/>
        <end position="69"/>
    </location>
</feature>
<dbReference type="Pfam" id="PF00083">
    <property type="entry name" value="Sugar_tr"/>
    <property type="match status" value="1"/>
</dbReference>
<dbReference type="PROSITE" id="PS00216">
    <property type="entry name" value="SUGAR_TRANSPORT_1"/>
    <property type="match status" value="1"/>
</dbReference>
<feature type="transmembrane region" description="Helical" evidence="10">
    <location>
        <begin position="431"/>
        <end position="451"/>
    </location>
</feature>
<evidence type="ECO:0000256" key="8">
    <source>
        <dbReference type="SAM" id="Coils"/>
    </source>
</evidence>
<organism evidence="12 13">
    <name type="scientific">Cochliobolus heterostrophus (strain C5 / ATCC 48332 / race O)</name>
    <name type="common">Southern corn leaf blight fungus</name>
    <name type="synonym">Bipolaris maydis</name>
    <dbReference type="NCBI Taxonomy" id="701091"/>
    <lineage>
        <taxon>Eukaryota</taxon>
        <taxon>Fungi</taxon>
        <taxon>Dikarya</taxon>
        <taxon>Ascomycota</taxon>
        <taxon>Pezizomycotina</taxon>
        <taxon>Dothideomycetes</taxon>
        <taxon>Pleosporomycetidae</taxon>
        <taxon>Pleosporales</taxon>
        <taxon>Pleosporineae</taxon>
        <taxon>Pleosporaceae</taxon>
        <taxon>Bipolaris</taxon>
    </lineage>
</organism>
<keyword evidence="8" id="KW-0175">Coiled coil</keyword>
<dbReference type="PANTHER" id="PTHR48022:SF46">
    <property type="entry name" value="SUGAR TRANSPORTER, PUTATIVE (AFU_ORTHOLOGUE AFUA_1G11830)-RELATED"/>
    <property type="match status" value="1"/>
</dbReference>
<dbReference type="InterPro" id="IPR020846">
    <property type="entry name" value="MFS_dom"/>
</dbReference>
<name>M2UDD1_COCH5</name>
<dbReference type="HOGENOM" id="CLU_001265_30_13_1"/>
<evidence type="ECO:0000313" key="12">
    <source>
        <dbReference type="EMBL" id="EMD91696.1"/>
    </source>
</evidence>
<feature type="transmembrane region" description="Helical" evidence="10">
    <location>
        <begin position="105"/>
        <end position="130"/>
    </location>
</feature>
<dbReference type="Gene3D" id="1.20.1250.20">
    <property type="entry name" value="MFS general substrate transporter like domains"/>
    <property type="match status" value="1"/>
</dbReference>
<feature type="transmembrane region" description="Helical" evidence="10">
    <location>
        <begin position="328"/>
        <end position="347"/>
    </location>
</feature>
<dbReference type="FunFam" id="1.20.1250.20:FF:000134">
    <property type="entry name" value="MFS sugar transporter protein"/>
    <property type="match status" value="1"/>
</dbReference>
<protein>
    <recommendedName>
        <fullName evidence="11">Major facilitator superfamily (MFS) profile domain-containing protein</fullName>
    </recommendedName>
</protein>
<evidence type="ECO:0000256" key="10">
    <source>
        <dbReference type="SAM" id="Phobius"/>
    </source>
</evidence>
<dbReference type="GO" id="GO:0016020">
    <property type="term" value="C:membrane"/>
    <property type="evidence" value="ECO:0007669"/>
    <property type="project" value="UniProtKB-SubCell"/>
</dbReference>
<keyword evidence="3 7" id="KW-0813">Transport</keyword>
<dbReference type="InterPro" id="IPR005829">
    <property type="entry name" value="Sugar_transporter_CS"/>
</dbReference>
<evidence type="ECO:0000256" key="9">
    <source>
        <dbReference type="SAM" id="MobiDB-lite"/>
    </source>
</evidence>
<dbReference type="PROSITE" id="PS50850">
    <property type="entry name" value="MFS"/>
    <property type="match status" value="1"/>
</dbReference>
<evidence type="ECO:0000256" key="5">
    <source>
        <dbReference type="ARBA" id="ARBA00022989"/>
    </source>
</evidence>
<dbReference type="PROSITE" id="PS00217">
    <property type="entry name" value="SUGAR_TRANSPORT_2"/>
    <property type="match status" value="1"/>
</dbReference>
<dbReference type="InterPro" id="IPR005828">
    <property type="entry name" value="MFS_sugar_transport-like"/>
</dbReference>
<feature type="transmembrane region" description="Helical" evidence="10">
    <location>
        <begin position="174"/>
        <end position="197"/>
    </location>
</feature>
<feature type="transmembrane region" description="Helical" evidence="10">
    <location>
        <begin position="7"/>
        <end position="25"/>
    </location>
</feature>
<dbReference type="InterPro" id="IPR036259">
    <property type="entry name" value="MFS_trans_sf"/>
</dbReference>
<evidence type="ECO:0000256" key="2">
    <source>
        <dbReference type="ARBA" id="ARBA00010992"/>
    </source>
</evidence>
<dbReference type="SUPFAM" id="SSF103473">
    <property type="entry name" value="MFS general substrate transporter"/>
    <property type="match status" value="1"/>
</dbReference>
<dbReference type="InterPro" id="IPR003663">
    <property type="entry name" value="Sugar/inositol_transpt"/>
</dbReference>
<keyword evidence="4 10" id="KW-0812">Transmembrane</keyword>
<dbReference type="OrthoDB" id="6612291at2759"/>
<feature type="transmembrane region" description="Helical" evidence="10">
    <location>
        <begin position="359"/>
        <end position="378"/>
    </location>
</feature>
<keyword evidence="5 10" id="KW-1133">Transmembrane helix</keyword>
<evidence type="ECO:0000256" key="6">
    <source>
        <dbReference type="ARBA" id="ARBA00023136"/>
    </source>
</evidence>
<keyword evidence="13" id="KW-1185">Reference proteome</keyword>
<dbReference type="NCBIfam" id="TIGR00879">
    <property type="entry name" value="SP"/>
    <property type="match status" value="1"/>
</dbReference>
<comment type="similarity">
    <text evidence="2 7">Belongs to the major facilitator superfamily. Sugar transporter (TC 2.A.1.1) family.</text>
</comment>
<evidence type="ECO:0000256" key="3">
    <source>
        <dbReference type="ARBA" id="ARBA00022448"/>
    </source>
</evidence>
<dbReference type="Proteomes" id="UP000016936">
    <property type="component" value="Unassembled WGS sequence"/>
</dbReference>
<reference evidence="12 13" key="1">
    <citation type="journal article" date="2012" name="PLoS Pathog.">
        <title>Diverse lifestyles and strategies of plant pathogenesis encoded in the genomes of eighteen Dothideomycetes fungi.</title>
        <authorList>
            <person name="Ohm R.A."/>
            <person name="Feau N."/>
            <person name="Henrissat B."/>
            <person name="Schoch C.L."/>
            <person name="Horwitz B.A."/>
            <person name="Barry K.W."/>
            <person name="Condon B.J."/>
            <person name="Copeland A.C."/>
            <person name="Dhillon B."/>
            <person name="Glaser F."/>
            <person name="Hesse C.N."/>
            <person name="Kosti I."/>
            <person name="LaButti K."/>
            <person name="Lindquist E.A."/>
            <person name="Lucas S."/>
            <person name="Salamov A.A."/>
            <person name="Bradshaw R.E."/>
            <person name="Ciuffetti L."/>
            <person name="Hamelin R.C."/>
            <person name="Kema G.H.J."/>
            <person name="Lawrence C."/>
            <person name="Scott J.A."/>
            <person name="Spatafora J.W."/>
            <person name="Turgeon B.G."/>
            <person name="de Wit P.J.G.M."/>
            <person name="Zhong S."/>
            <person name="Goodwin S.B."/>
            <person name="Grigoriev I.V."/>
        </authorList>
    </citation>
    <scope>NUCLEOTIDE SEQUENCE [LARGE SCALE GENOMIC DNA]</scope>
    <source>
        <strain evidence="13">C5 / ATCC 48332 / race O</strain>
    </source>
</reference>
<dbReference type="eggNOG" id="KOG0254">
    <property type="taxonomic scope" value="Eukaryota"/>
</dbReference>
<sequence>MVSTTRAYNWYISLVAASCMVLYGYDASVFNALQNSDNWKAYFNKPGPNIIGAINTAYTVGAVVAGFFMGGPLADFAGRRAGMAAGAICVIVATLMQTFAPRGQIGVFIVGRVLIGIGQGLALTAGSIFISEVCPSEIRGKIMSFWQMFYSVGSFIAYWISFGTSKNPKKLGEWDWKIVVIFQMLVPIIILSQVFFIPESPRWYVQKSREYEKARQSLRRIRDTEEEVEDEIRTIREAIEFEAEAISSGYSALWKDKSIRKRMYIAMIVNGGQQITGQGTLNTYSSIIYRQVFTSADTISLINALNATFSILFTLNATWTVDRFGRKFLFIVGGIGMGLCMLIAATVETQTPSLPNGAKTQPVAISIVFIMFLFAFFYKPSWGATVWIFTAEIFSMNVRAQAVGMCSQTQNVVNSIVQQFFPIFLKNEGFYAFYMFAAINILLAVFTWFFVPETKQVSLEEMDALFGGKNHVTEGAAIEKGEERGQSVGGESVGEKGATDKVESV</sequence>
<reference evidence="13" key="2">
    <citation type="journal article" date="2013" name="PLoS Genet.">
        <title>Comparative genome structure, secondary metabolite, and effector coding capacity across Cochliobolus pathogens.</title>
        <authorList>
            <person name="Condon B.J."/>
            <person name="Leng Y."/>
            <person name="Wu D."/>
            <person name="Bushley K.E."/>
            <person name="Ohm R.A."/>
            <person name="Otillar R."/>
            <person name="Martin J."/>
            <person name="Schackwitz W."/>
            <person name="Grimwood J."/>
            <person name="MohdZainudin N."/>
            <person name="Xue C."/>
            <person name="Wang R."/>
            <person name="Manning V.A."/>
            <person name="Dhillon B."/>
            <person name="Tu Z.J."/>
            <person name="Steffenson B.J."/>
            <person name="Salamov A."/>
            <person name="Sun H."/>
            <person name="Lowry S."/>
            <person name="LaButti K."/>
            <person name="Han J."/>
            <person name="Copeland A."/>
            <person name="Lindquist E."/>
            <person name="Barry K."/>
            <person name="Schmutz J."/>
            <person name="Baker S.E."/>
            <person name="Ciuffetti L.M."/>
            <person name="Grigoriev I.V."/>
            <person name="Zhong S."/>
            <person name="Turgeon B.G."/>
        </authorList>
    </citation>
    <scope>NUCLEOTIDE SEQUENCE [LARGE SCALE GENOMIC DNA]</scope>
    <source>
        <strain evidence="13">C5 / ATCC 48332 / race O</strain>
    </source>
</reference>
<dbReference type="EMBL" id="KB445576">
    <property type="protein sequence ID" value="EMD91696.1"/>
    <property type="molecule type" value="Genomic_DNA"/>
</dbReference>
<evidence type="ECO:0000313" key="13">
    <source>
        <dbReference type="Proteomes" id="UP000016936"/>
    </source>
</evidence>
<dbReference type="GO" id="GO:0005351">
    <property type="term" value="F:carbohydrate:proton symporter activity"/>
    <property type="evidence" value="ECO:0007669"/>
    <property type="project" value="TreeGrafter"/>
</dbReference>
<dbReference type="AlphaFoldDB" id="M2UDD1"/>
<feature type="transmembrane region" description="Helical" evidence="10">
    <location>
        <begin position="142"/>
        <end position="162"/>
    </location>
</feature>